<dbReference type="AlphaFoldDB" id="A0A3M7QC82"/>
<evidence type="ECO:0000313" key="2">
    <source>
        <dbReference type="Proteomes" id="UP000276133"/>
    </source>
</evidence>
<accession>A0A3M7QC82</accession>
<organism evidence="1 2">
    <name type="scientific">Brachionus plicatilis</name>
    <name type="common">Marine rotifer</name>
    <name type="synonym">Brachionus muelleri</name>
    <dbReference type="NCBI Taxonomy" id="10195"/>
    <lineage>
        <taxon>Eukaryota</taxon>
        <taxon>Metazoa</taxon>
        <taxon>Spiralia</taxon>
        <taxon>Gnathifera</taxon>
        <taxon>Rotifera</taxon>
        <taxon>Eurotatoria</taxon>
        <taxon>Monogononta</taxon>
        <taxon>Pseudotrocha</taxon>
        <taxon>Ploima</taxon>
        <taxon>Brachionidae</taxon>
        <taxon>Brachionus</taxon>
    </lineage>
</organism>
<proteinExistence type="predicted"/>
<protein>
    <submittedName>
        <fullName evidence="1">Uncharacterized protein</fullName>
    </submittedName>
</protein>
<name>A0A3M7QC82_BRAPC</name>
<gene>
    <name evidence="1" type="ORF">BpHYR1_034722</name>
</gene>
<reference evidence="1 2" key="1">
    <citation type="journal article" date="2018" name="Sci. Rep.">
        <title>Genomic signatures of local adaptation to the degree of environmental predictability in rotifers.</title>
        <authorList>
            <person name="Franch-Gras L."/>
            <person name="Hahn C."/>
            <person name="Garcia-Roger E.M."/>
            <person name="Carmona M.J."/>
            <person name="Serra M."/>
            <person name="Gomez A."/>
        </authorList>
    </citation>
    <scope>NUCLEOTIDE SEQUENCE [LARGE SCALE GENOMIC DNA]</scope>
    <source>
        <strain evidence="1">HYR1</strain>
    </source>
</reference>
<sequence>MKPYHLIFKSQIYKKDLPEINKYKKMSFSEESYILDNVKEISIKIYNNPVSCQDGSIVLFLAKHIISFLTRVMTDSFAYKVKIDYFCTIFRFLYYFK</sequence>
<dbReference type="Proteomes" id="UP000276133">
    <property type="component" value="Unassembled WGS sequence"/>
</dbReference>
<comment type="caution">
    <text evidence="1">The sequence shown here is derived from an EMBL/GenBank/DDBJ whole genome shotgun (WGS) entry which is preliminary data.</text>
</comment>
<evidence type="ECO:0000313" key="1">
    <source>
        <dbReference type="EMBL" id="RNA08601.1"/>
    </source>
</evidence>
<dbReference type="EMBL" id="REGN01006689">
    <property type="protein sequence ID" value="RNA08601.1"/>
    <property type="molecule type" value="Genomic_DNA"/>
</dbReference>
<keyword evidence="2" id="KW-1185">Reference proteome</keyword>